<dbReference type="PANTHER" id="PTHR13593:SF140">
    <property type="entry name" value="PLC-LIKE PHOSPHODIESTERASE"/>
    <property type="match status" value="1"/>
</dbReference>
<reference evidence="2 3" key="1">
    <citation type="submission" date="2018-04" db="EMBL/GenBank/DDBJ databases">
        <title>The genome of golden apple snail Pomacea canaliculata provides insight into stress tolerance and invasive adaptation.</title>
        <authorList>
            <person name="Liu C."/>
            <person name="Liu B."/>
            <person name="Ren Y."/>
            <person name="Zhang Y."/>
            <person name="Wang H."/>
            <person name="Li S."/>
            <person name="Jiang F."/>
            <person name="Yin L."/>
            <person name="Zhang G."/>
            <person name="Qian W."/>
            <person name="Fan W."/>
        </authorList>
    </citation>
    <scope>NUCLEOTIDE SEQUENCE [LARGE SCALE GENOMIC DNA]</scope>
    <source>
        <strain evidence="2">SZHN2017</strain>
        <tissue evidence="2">Muscle</tissue>
    </source>
</reference>
<dbReference type="SUPFAM" id="SSF51695">
    <property type="entry name" value="PLC-like phosphodiesterases"/>
    <property type="match status" value="1"/>
</dbReference>
<dbReference type="Pfam" id="PF00045">
    <property type="entry name" value="Hemopexin"/>
    <property type="match status" value="2"/>
</dbReference>
<dbReference type="GO" id="GO:0008081">
    <property type="term" value="F:phosphoric diester hydrolase activity"/>
    <property type="evidence" value="ECO:0007669"/>
    <property type="project" value="InterPro"/>
</dbReference>
<dbReference type="Proteomes" id="UP000245119">
    <property type="component" value="Linkage Group LG4"/>
</dbReference>
<comment type="caution">
    <text evidence="2">The sequence shown here is derived from an EMBL/GenBank/DDBJ whole genome shotgun (WGS) entry which is preliminary data.</text>
</comment>
<dbReference type="EMBL" id="PZQS01000004">
    <property type="protein sequence ID" value="PVD33153.1"/>
    <property type="molecule type" value="Genomic_DNA"/>
</dbReference>
<dbReference type="InterPro" id="IPR018487">
    <property type="entry name" value="Hemopexin-like_repeat"/>
</dbReference>
<proteinExistence type="predicted"/>
<dbReference type="InterPro" id="IPR017946">
    <property type="entry name" value="PLC-like_Pdiesterase_TIM-brl"/>
</dbReference>
<evidence type="ECO:0000313" key="2">
    <source>
        <dbReference type="EMBL" id="PVD33153.1"/>
    </source>
</evidence>
<dbReference type="PROSITE" id="PS51642">
    <property type="entry name" value="HEMOPEXIN_2"/>
    <property type="match status" value="1"/>
</dbReference>
<feature type="repeat" description="Hemopexin" evidence="1">
    <location>
        <begin position="303"/>
        <end position="346"/>
    </location>
</feature>
<dbReference type="Gene3D" id="3.20.20.190">
    <property type="entry name" value="Phosphatidylinositol (PI) phosphodiesterase"/>
    <property type="match status" value="1"/>
</dbReference>
<dbReference type="SMART" id="SM00120">
    <property type="entry name" value="HX"/>
    <property type="match status" value="3"/>
</dbReference>
<dbReference type="SUPFAM" id="SSF50923">
    <property type="entry name" value="Hemopexin-like domain"/>
    <property type="match status" value="1"/>
</dbReference>
<dbReference type="OrthoDB" id="1046782at2759"/>
<name>A0A2T7PIA6_POMCA</name>
<dbReference type="InterPro" id="IPR036375">
    <property type="entry name" value="Hemopexin-like_dom_sf"/>
</dbReference>
<dbReference type="Pfam" id="PF26178">
    <property type="entry name" value="PI-PLC_cat"/>
    <property type="match status" value="1"/>
</dbReference>
<gene>
    <name evidence="2" type="ORF">C0Q70_08602</name>
</gene>
<dbReference type="AlphaFoldDB" id="A0A2T7PIA6"/>
<dbReference type="GO" id="GO:0006629">
    <property type="term" value="P:lipid metabolic process"/>
    <property type="evidence" value="ECO:0007669"/>
    <property type="project" value="InterPro"/>
</dbReference>
<keyword evidence="3" id="KW-1185">Reference proteome</keyword>
<dbReference type="InterPro" id="IPR051057">
    <property type="entry name" value="PI-PLC_domain"/>
</dbReference>
<dbReference type="PANTHER" id="PTHR13593">
    <property type="match status" value="1"/>
</dbReference>
<evidence type="ECO:0000313" key="3">
    <source>
        <dbReference type="Proteomes" id="UP000245119"/>
    </source>
</evidence>
<accession>A0A2T7PIA6</accession>
<sequence>MLKQVKQFLQENRQEIVAINFNHEMQDMDRVMPALLRQVTSQLGVYVNTGYRDGGTWPTLGQAVLSNKRLFVFIDKRVTQFPEYATAKWIHSEDLLKSTWRSDTAVSEGDCTGVLRAADDQCRLKGLAPILEVSVLGSSTICVSSIAKACHPLLHQVSRACAHHRHAQNKAPNVLLVDYPEMAASDSQSVVSAAFHQNLRNLVQLSSHVCHVSVDAVMWDGDTQRNHRVYFFSGDRVLTYNWQSSLQESAGSNTEFALPTHIDAGFQYLNGSICFTRGCDVICRETLTSGSVSVTSLMDMGIPCHVDAAFIKGDFTLFFKECQYWKSSRNVSDIGPRPVTDFGPLPCNLTAAFVDRNGISTYFFKGGNYWNYTEESGLSGPADILDNWSLDLVHCSPFIL</sequence>
<evidence type="ECO:0000256" key="1">
    <source>
        <dbReference type="PROSITE-ProRule" id="PRU01011"/>
    </source>
</evidence>
<dbReference type="Gene3D" id="2.110.10.10">
    <property type="entry name" value="Hemopexin-like domain"/>
    <property type="match status" value="2"/>
</dbReference>
<protein>
    <submittedName>
        <fullName evidence="2">Uncharacterized protein</fullName>
    </submittedName>
</protein>
<organism evidence="2 3">
    <name type="scientific">Pomacea canaliculata</name>
    <name type="common">Golden apple snail</name>
    <dbReference type="NCBI Taxonomy" id="400727"/>
    <lineage>
        <taxon>Eukaryota</taxon>
        <taxon>Metazoa</taxon>
        <taxon>Spiralia</taxon>
        <taxon>Lophotrochozoa</taxon>
        <taxon>Mollusca</taxon>
        <taxon>Gastropoda</taxon>
        <taxon>Caenogastropoda</taxon>
        <taxon>Architaenioglossa</taxon>
        <taxon>Ampullarioidea</taxon>
        <taxon>Ampullariidae</taxon>
        <taxon>Pomacea</taxon>
    </lineage>
</organism>